<evidence type="ECO:0000256" key="9">
    <source>
        <dbReference type="ARBA" id="ARBA00040679"/>
    </source>
</evidence>
<comment type="similarity">
    <text evidence="2">Belongs to the FemABX family.</text>
</comment>
<dbReference type="Gene3D" id="3.40.630.30">
    <property type="match status" value="1"/>
</dbReference>
<keyword evidence="14" id="KW-1185">Reference proteome</keyword>
<evidence type="ECO:0000256" key="8">
    <source>
        <dbReference type="ARBA" id="ARBA00039074"/>
    </source>
</evidence>
<keyword evidence="5" id="KW-0573">Peptidoglycan synthesis</keyword>
<dbReference type="InterPro" id="IPR003447">
    <property type="entry name" value="FEMABX"/>
</dbReference>
<dbReference type="PROSITE" id="PS51191">
    <property type="entry name" value="FEMABX"/>
    <property type="match status" value="1"/>
</dbReference>
<evidence type="ECO:0000256" key="3">
    <source>
        <dbReference type="ARBA" id="ARBA00022679"/>
    </source>
</evidence>
<evidence type="ECO:0000256" key="4">
    <source>
        <dbReference type="ARBA" id="ARBA00022960"/>
    </source>
</evidence>
<evidence type="ECO:0000256" key="11">
    <source>
        <dbReference type="ARBA" id="ARBA00048654"/>
    </source>
</evidence>
<dbReference type="RefSeq" id="WP_377772349.1">
    <property type="nucleotide sequence ID" value="NZ_JBHUOQ010000001.1"/>
</dbReference>
<reference evidence="14" key="1">
    <citation type="journal article" date="2019" name="Int. J. Syst. Evol. Microbiol.">
        <title>The Global Catalogue of Microorganisms (GCM) 10K type strain sequencing project: providing services to taxonomists for standard genome sequencing and annotation.</title>
        <authorList>
            <consortium name="The Broad Institute Genomics Platform"/>
            <consortium name="The Broad Institute Genome Sequencing Center for Infectious Disease"/>
            <person name="Wu L."/>
            <person name="Ma J."/>
        </authorList>
    </citation>
    <scope>NUCLEOTIDE SEQUENCE [LARGE SCALE GENOMIC DNA]</scope>
    <source>
        <strain evidence="14">KCTC 33575</strain>
    </source>
</reference>
<dbReference type="PANTHER" id="PTHR36174">
    <property type="entry name" value="LIPID II:GLYCINE GLYCYLTRANSFERASE"/>
    <property type="match status" value="1"/>
</dbReference>
<dbReference type="InterPro" id="IPR016181">
    <property type="entry name" value="Acyl_CoA_acyltransferase"/>
</dbReference>
<dbReference type="Pfam" id="PF13480">
    <property type="entry name" value="Acetyltransf_6"/>
    <property type="match status" value="1"/>
</dbReference>
<evidence type="ECO:0000256" key="2">
    <source>
        <dbReference type="ARBA" id="ARBA00009943"/>
    </source>
</evidence>
<evidence type="ECO:0000313" key="13">
    <source>
        <dbReference type="EMBL" id="MFD2829914.1"/>
    </source>
</evidence>
<proteinExistence type="inferred from homology"/>
<dbReference type="Proteomes" id="UP001597519">
    <property type="component" value="Unassembled WGS sequence"/>
</dbReference>
<feature type="domain" description="BioF2-like acetyltransferase" evidence="12">
    <location>
        <begin position="140"/>
        <end position="270"/>
    </location>
</feature>
<keyword evidence="7" id="KW-0961">Cell wall biogenesis/degradation</keyword>
<dbReference type="EC" id="2.3.2.16" evidence="8"/>
<comment type="caution">
    <text evidence="13">The sequence shown here is derived from an EMBL/GenBank/DDBJ whole genome shotgun (WGS) entry which is preliminary data.</text>
</comment>
<evidence type="ECO:0000313" key="14">
    <source>
        <dbReference type="Proteomes" id="UP001597519"/>
    </source>
</evidence>
<keyword evidence="6 13" id="KW-0012">Acyltransferase</keyword>
<evidence type="ECO:0000256" key="6">
    <source>
        <dbReference type="ARBA" id="ARBA00023315"/>
    </source>
</evidence>
<dbReference type="EMBL" id="JBHUOQ010000001">
    <property type="protein sequence ID" value="MFD2829914.1"/>
    <property type="molecule type" value="Genomic_DNA"/>
</dbReference>
<evidence type="ECO:0000256" key="7">
    <source>
        <dbReference type="ARBA" id="ARBA00023316"/>
    </source>
</evidence>
<name>A0ABW5WX06_9STAP</name>
<gene>
    <name evidence="13" type="ORF">ACFSX4_05485</name>
</gene>
<keyword evidence="3 13" id="KW-0808">Transferase</keyword>
<sequence length="334" mass="39139">MNKDIYFTKEYAALNEMIEEGEAEFFELKTKNGHISDSYIKRKIDTTIDGRTYYDAVSAYGYGGPIVHETTDLKALIEDFRIFAEAYCEANHIVSSFIRFHPVFNNQEPLKEIYDISYIRDTVGTVLNTYGDTFQTQFSSTARNKVRKRLKDNHFSCHVNRGFQDIETFIDIYRCTMNRHNADYFYYFKDDYFYRMRDLFKDDVMTVSIKYDDEVIAMGLYLLSGDIIHDHLNGTRREYLKYSPAYLLKYTALNWGEENGYRLIHYGGGVSNSSDDPVLKFKKRFSGETSFKYCIGKKIWNHSVYKKLIRKAGANPNSHFFPAYRDGRVEAVSK</sequence>
<evidence type="ECO:0000256" key="10">
    <source>
        <dbReference type="ARBA" id="ARBA00042933"/>
    </source>
</evidence>
<comment type="catalytic activity">
    <reaction evidence="11">
        <text>beta-D-GlcNAc-(1-&gt;4)-Mur2Ac(oyl-L-Ala-D-isoglutaminyl-L-Lys-D-Ala-D-Ala)-di-trans,octa-cis-undecaprenyl diphosphate + glycyl-tRNA(Gly) = beta-D-GlcNAc-(1-&gt;4)-Mur2Ac(oyl-L-Ala-D-isoglutaminyl-L-Lys-(N(6)-Gly)-D-Ala-D-Ala)-di-trans,octa-cis-undecaprenyl diphosphate + tRNA(Gly) + H(+)</text>
        <dbReference type="Rhea" id="RHEA:30435"/>
        <dbReference type="Rhea" id="RHEA-COMP:9664"/>
        <dbReference type="Rhea" id="RHEA-COMP:9683"/>
        <dbReference type="ChEBI" id="CHEBI:15378"/>
        <dbReference type="ChEBI" id="CHEBI:62233"/>
        <dbReference type="ChEBI" id="CHEBI:62234"/>
        <dbReference type="ChEBI" id="CHEBI:78442"/>
        <dbReference type="ChEBI" id="CHEBI:78522"/>
        <dbReference type="EC" id="2.3.2.16"/>
    </reaction>
</comment>
<evidence type="ECO:0000256" key="5">
    <source>
        <dbReference type="ARBA" id="ARBA00022984"/>
    </source>
</evidence>
<protein>
    <recommendedName>
        <fullName evidence="9">Lipid II:glycine glycyltransferase</fullName>
        <ecNumber evidence="8">2.3.2.16</ecNumber>
    </recommendedName>
    <alternativeName>
        <fullName evidence="10">Factor essential for expression of methicillin resistance X</fullName>
    </alternativeName>
</protein>
<dbReference type="GO" id="GO:0016746">
    <property type="term" value="F:acyltransferase activity"/>
    <property type="evidence" value="ECO:0007669"/>
    <property type="project" value="UniProtKB-KW"/>
</dbReference>
<accession>A0ABW5WX06</accession>
<dbReference type="InterPro" id="IPR050644">
    <property type="entry name" value="PG_Glycine_Bridge_Synth"/>
</dbReference>
<evidence type="ECO:0000256" key="1">
    <source>
        <dbReference type="ARBA" id="ARBA00004496"/>
    </source>
</evidence>
<evidence type="ECO:0000259" key="12">
    <source>
        <dbReference type="Pfam" id="PF13480"/>
    </source>
</evidence>
<organism evidence="13 14">
    <name type="scientific">Corticicoccus populi</name>
    <dbReference type="NCBI Taxonomy" id="1812821"/>
    <lineage>
        <taxon>Bacteria</taxon>
        <taxon>Bacillati</taxon>
        <taxon>Bacillota</taxon>
        <taxon>Bacilli</taxon>
        <taxon>Bacillales</taxon>
        <taxon>Staphylococcaceae</taxon>
        <taxon>Corticicoccus</taxon>
    </lineage>
</organism>
<dbReference type="PANTHER" id="PTHR36174:SF1">
    <property type="entry name" value="LIPID II:GLYCINE GLYCYLTRANSFERASE"/>
    <property type="match status" value="1"/>
</dbReference>
<comment type="subcellular location">
    <subcellularLocation>
        <location evidence="1">Cytoplasm</location>
    </subcellularLocation>
</comment>
<keyword evidence="4" id="KW-0133">Cell shape</keyword>
<dbReference type="SUPFAM" id="SSF55729">
    <property type="entry name" value="Acyl-CoA N-acyltransferases (Nat)"/>
    <property type="match status" value="1"/>
</dbReference>
<dbReference type="InterPro" id="IPR038740">
    <property type="entry name" value="BioF2-like_GNAT_dom"/>
</dbReference>